<organism evidence="2 3">
    <name type="scientific">Roseateles flavus</name>
    <dbReference type="NCBI Taxonomy" id="3149041"/>
    <lineage>
        <taxon>Bacteria</taxon>
        <taxon>Pseudomonadati</taxon>
        <taxon>Pseudomonadota</taxon>
        <taxon>Betaproteobacteria</taxon>
        <taxon>Burkholderiales</taxon>
        <taxon>Sphaerotilaceae</taxon>
        <taxon>Roseateles</taxon>
    </lineage>
</organism>
<reference evidence="2 3" key="1">
    <citation type="submission" date="2024-05" db="EMBL/GenBank/DDBJ databases">
        <title>Roseateles sp. 2.12 16S ribosomal RNA gene Genome sequencing and assembly.</title>
        <authorList>
            <person name="Woo H."/>
        </authorList>
    </citation>
    <scope>NUCLEOTIDE SEQUENCE [LARGE SCALE GENOMIC DNA]</scope>
    <source>
        <strain evidence="2 3">2.12</strain>
    </source>
</reference>
<name>A0ABV0GC18_9BURK</name>
<dbReference type="EMBL" id="JBDPZC010000002">
    <property type="protein sequence ID" value="MEO3712600.1"/>
    <property type="molecule type" value="Genomic_DNA"/>
</dbReference>
<protein>
    <recommendedName>
        <fullName evidence="4">Transglutaminase-like domain-containing protein</fullName>
    </recommendedName>
</protein>
<feature type="signal peptide" evidence="1">
    <location>
        <begin position="1"/>
        <end position="26"/>
    </location>
</feature>
<comment type="caution">
    <text evidence="2">The sequence shown here is derived from an EMBL/GenBank/DDBJ whole genome shotgun (WGS) entry which is preliminary data.</text>
</comment>
<dbReference type="RefSeq" id="WP_347608241.1">
    <property type="nucleotide sequence ID" value="NZ_JBDPZC010000002.1"/>
</dbReference>
<feature type="chain" id="PRO_5047300392" description="Transglutaminase-like domain-containing protein" evidence="1">
    <location>
        <begin position="27"/>
        <end position="397"/>
    </location>
</feature>
<dbReference type="SUPFAM" id="SSF48452">
    <property type="entry name" value="TPR-like"/>
    <property type="match status" value="1"/>
</dbReference>
<accession>A0ABV0GC18</accession>
<dbReference type="Gene3D" id="1.25.40.10">
    <property type="entry name" value="Tetratricopeptide repeat domain"/>
    <property type="match status" value="1"/>
</dbReference>
<dbReference type="PROSITE" id="PS51257">
    <property type="entry name" value="PROKAR_LIPOPROTEIN"/>
    <property type="match status" value="1"/>
</dbReference>
<dbReference type="Proteomes" id="UP001462640">
    <property type="component" value="Unassembled WGS sequence"/>
</dbReference>
<sequence length="397" mass="44337">MSQPRLSARLRLAGMALALSLLQACATAPRQALPTPPLLDEAYAPAPVLPSSQELLALSPAMREFLEQTVRPKVRMYGSKEGLLKALYREGQLRLQYDAEKTRTATETFADGRGNCLSLVLMTAAFAQELQLPVYFRSVLVDPQWTRSDSLIFQSGHVNLGLGTRLQERAFTGTVEAPVIVDFLPEEGQYSSRAVEVSVATITAMYYNNRAAEQLNAGDVHGAYWWARAAVLADPRFSAGFNTLAVLYRRQGRLDLAERVLEQVLAQEADNEVALANMVVVLREAHRTEELARYEQRLASVRPVPPFKYFDDGQEAMKRQDYRAADALFAQELARSGNNHELHFWAALAKLALGQQERAARHLALAAETSPTPGQQRIYQAKLNWLQSHARSKERMQ</sequence>
<evidence type="ECO:0000256" key="1">
    <source>
        <dbReference type="SAM" id="SignalP"/>
    </source>
</evidence>
<keyword evidence="3" id="KW-1185">Reference proteome</keyword>
<proteinExistence type="predicted"/>
<keyword evidence="1" id="KW-0732">Signal</keyword>
<dbReference type="InterPro" id="IPR011990">
    <property type="entry name" value="TPR-like_helical_dom_sf"/>
</dbReference>
<evidence type="ECO:0008006" key="4">
    <source>
        <dbReference type="Google" id="ProtNLM"/>
    </source>
</evidence>
<gene>
    <name evidence="2" type="ORF">ABDJ40_07440</name>
</gene>
<evidence type="ECO:0000313" key="2">
    <source>
        <dbReference type="EMBL" id="MEO3712600.1"/>
    </source>
</evidence>
<evidence type="ECO:0000313" key="3">
    <source>
        <dbReference type="Proteomes" id="UP001462640"/>
    </source>
</evidence>